<evidence type="ECO:0000313" key="2">
    <source>
        <dbReference type="EMBL" id="XDJ75983.1"/>
    </source>
</evidence>
<accession>A0AB39FE35</accession>
<protein>
    <submittedName>
        <fullName evidence="2">Uncharacterized protein</fullName>
    </submittedName>
</protein>
<dbReference type="EMBL" id="CP158258">
    <property type="protein sequence ID" value="XDJ58165.1"/>
    <property type="molecule type" value="Genomic_DNA"/>
</dbReference>
<organism evidence="2">
    <name type="scientific">Castellaniella ginsengisoli</name>
    <dbReference type="NCBI Taxonomy" id="546114"/>
    <lineage>
        <taxon>Bacteria</taxon>
        <taxon>Pseudomonadati</taxon>
        <taxon>Pseudomonadota</taxon>
        <taxon>Betaproteobacteria</taxon>
        <taxon>Burkholderiales</taxon>
        <taxon>Alcaligenaceae</taxon>
        <taxon>Castellaniella</taxon>
    </lineage>
</organism>
<dbReference type="RefSeq" id="WP_368648002.1">
    <property type="nucleotide sequence ID" value="NZ_CP158258.1"/>
</dbReference>
<name>A0AB39FE35_9BURK</name>
<dbReference type="EMBL" id="CP158265">
    <property type="protein sequence ID" value="XDJ75983.1"/>
    <property type="molecule type" value="Genomic_DNA"/>
</dbReference>
<reference evidence="2" key="1">
    <citation type="submission" date="2024-05" db="EMBL/GenBank/DDBJ databases">
        <authorList>
            <person name="Luo Y.-C."/>
            <person name="Nicholds J."/>
            <person name="Mortimer T."/>
            <person name="Maboni G."/>
        </authorList>
    </citation>
    <scope>NUCLEOTIDE SEQUENCE</scope>
    <source>
        <strain evidence="2">143769</strain>
        <strain evidence="1">148131</strain>
    </source>
</reference>
<proteinExistence type="predicted"/>
<sequence length="99" mass="11461">MIYINRFFGRSIQFSNGLTIGFNWMHGNGESSRTIATLASYHPPSSITWLWALRWSRPRRLFCLPTILRFGPGRRGAGITLPLIGAIWLDRQDRMERKP</sequence>
<evidence type="ECO:0000313" key="1">
    <source>
        <dbReference type="EMBL" id="XDJ58165.1"/>
    </source>
</evidence>
<dbReference type="AlphaFoldDB" id="A0AB39FE35"/>
<gene>
    <name evidence="1" type="ORF">ABRY90_13025</name>
    <name evidence="2" type="ORF">ABRZ10_07180</name>
</gene>